<protein>
    <submittedName>
        <fullName evidence="1">Uncharacterized protein</fullName>
    </submittedName>
</protein>
<keyword evidence="2" id="KW-1185">Reference proteome</keyword>
<sequence length="241" mass="27224">MIVANPCFRYDDRASNISIGILSVVPSSIVRLFFMGVTIRTWGVDLNRALPPPLVPFSTDARLLAADLNDSAPGRMTSALIMPINKKKRKRKKSPKKLPFFIRIPPRILEMCKSGGGGQYLALLNRVIKPRKCEYPPPRPEDEEEKGTDKSVESHAFSCRIPPYYSICCGRSESEIGRADQCAINHDHLSRRDTLNLSSVGRRSSVHRDVFVVDHFFFSFFKLRSPNGLEKAYEREGNLNV</sequence>
<name>A0AAV4U6J3_9ARAC</name>
<evidence type="ECO:0000313" key="1">
    <source>
        <dbReference type="EMBL" id="GIY53353.1"/>
    </source>
</evidence>
<accession>A0AAV4U6J3</accession>
<dbReference type="Proteomes" id="UP001054837">
    <property type="component" value="Unassembled WGS sequence"/>
</dbReference>
<dbReference type="AlphaFoldDB" id="A0AAV4U6J3"/>
<comment type="caution">
    <text evidence="1">The sequence shown here is derived from an EMBL/GenBank/DDBJ whole genome shotgun (WGS) entry which is preliminary data.</text>
</comment>
<evidence type="ECO:0000313" key="2">
    <source>
        <dbReference type="Proteomes" id="UP001054837"/>
    </source>
</evidence>
<dbReference type="EMBL" id="BPLQ01010754">
    <property type="protein sequence ID" value="GIY53353.1"/>
    <property type="molecule type" value="Genomic_DNA"/>
</dbReference>
<reference evidence="1 2" key="1">
    <citation type="submission" date="2021-06" db="EMBL/GenBank/DDBJ databases">
        <title>Caerostris darwini draft genome.</title>
        <authorList>
            <person name="Kono N."/>
            <person name="Arakawa K."/>
        </authorList>
    </citation>
    <scope>NUCLEOTIDE SEQUENCE [LARGE SCALE GENOMIC DNA]</scope>
</reference>
<gene>
    <name evidence="1" type="ORF">CDAR_39661</name>
</gene>
<proteinExistence type="predicted"/>
<organism evidence="1 2">
    <name type="scientific">Caerostris darwini</name>
    <dbReference type="NCBI Taxonomy" id="1538125"/>
    <lineage>
        <taxon>Eukaryota</taxon>
        <taxon>Metazoa</taxon>
        <taxon>Ecdysozoa</taxon>
        <taxon>Arthropoda</taxon>
        <taxon>Chelicerata</taxon>
        <taxon>Arachnida</taxon>
        <taxon>Araneae</taxon>
        <taxon>Araneomorphae</taxon>
        <taxon>Entelegynae</taxon>
        <taxon>Araneoidea</taxon>
        <taxon>Araneidae</taxon>
        <taxon>Caerostris</taxon>
    </lineage>
</organism>